<dbReference type="AlphaFoldDB" id="X0YZ54"/>
<protein>
    <submittedName>
        <fullName evidence="1">Uncharacterized protein</fullName>
    </submittedName>
</protein>
<comment type="caution">
    <text evidence="1">The sequence shown here is derived from an EMBL/GenBank/DDBJ whole genome shotgun (WGS) entry which is preliminary data.</text>
</comment>
<name>X0YZ54_9ZZZZ</name>
<sequence length="94" mass="10112">MARFRTISFQKKSIAVTFLTAVFSTLIVLGLSDDSRLSLLVPALAQNSSNYSPTGIVPDRDVYYPGTEPLAQDEMRVVALGTGQPSPRPKQAAA</sequence>
<gene>
    <name evidence="1" type="ORF">S01H1_64446</name>
</gene>
<dbReference type="EMBL" id="BARS01042479">
    <property type="protein sequence ID" value="GAG41751.1"/>
    <property type="molecule type" value="Genomic_DNA"/>
</dbReference>
<feature type="non-terminal residue" evidence="1">
    <location>
        <position position="94"/>
    </location>
</feature>
<evidence type="ECO:0000313" key="1">
    <source>
        <dbReference type="EMBL" id="GAG41751.1"/>
    </source>
</evidence>
<proteinExistence type="predicted"/>
<accession>X0YZ54</accession>
<organism evidence="1">
    <name type="scientific">marine sediment metagenome</name>
    <dbReference type="NCBI Taxonomy" id="412755"/>
    <lineage>
        <taxon>unclassified sequences</taxon>
        <taxon>metagenomes</taxon>
        <taxon>ecological metagenomes</taxon>
    </lineage>
</organism>
<reference evidence="1" key="1">
    <citation type="journal article" date="2014" name="Front. Microbiol.">
        <title>High frequency of phylogenetically diverse reductive dehalogenase-homologous genes in deep subseafloor sedimentary metagenomes.</title>
        <authorList>
            <person name="Kawai M."/>
            <person name="Futagami T."/>
            <person name="Toyoda A."/>
            <person name="Takaki Y."/>
            <person name="Nishi S."/>
            <person name="Hori S."/>
            <person name="Arai W."/>
            <person name="Tsubouchi T."/>
            <person name="Morono Y."/>
            <person name="Uchiyama I."/>
            <person name="Ito T."/>
            <person name="Fujiyama A."/>
            <person name="Inagaki F."/>
            <person name="Takami H."/>
        </authorList>
    </citation>
    <scope>NUCLEOTIDE SEQUENCE</scope>
    <source>
        <strain evidence="1">Expedition CK06-06</strain>
    </source>
</reference>